<evidence type="ECO:0000313" key="4">
    <source>
        <dbReference type="EMBL" id="STC68288.1"/>
    </source>
</evidence>
<feature type="signal peptide" evidence="3">
    <location>
        <begin position="1"/>
        <end position="25"/>
    </location>
</feature>
<feature type="transmembrane region" description="Helical" evidence="2">
    <location>
        <begin position="119"/>
        <end position="141"/>
    </location>
</feature>
<dbReference type="Proteomes" id="UP000254467">
    <property type="component" value="Unassembled WGS sequence"/>
</dbReference>
<accession>A0A376CKT0</accession>
<keyword evidence="5" id="KW-1185">Reference proteome</keyword>
<dbReference type="STRING" id="35756.GCA_001044155_01418"/>
<proteinExistence type="predicted"/>
<keyword evidence="2" id="KW-0812">Transmembrane</keyword>
<evidence type="ECO:0000313" key="5">
    <source>
        <dbReference type="Proteomes" id="UP000254467"/>
    </source>
</evidence>
<dbReference type="EMBL" id="UFXQ01000001">
    <property type="protein sequence ID" value="STC68288.1"/>
    <property type="molecule type" value="Genomic_DNA"/>
</dbReference>
<evidence type="ECO:0008006" key="6">
    <source>
        <dbReference type="Google" id="ProtNLM"/>
    </source>
</evidence>
<sequence>MNRRISLALATAGAVILAGIAPVQAETQDNPGANPGIEQSKQQPDQTPEKPEGSEASKDDSGSSDEGDKGGSSGSSDDKNSTGFPHSSKDPEKTSSENLSSTLLNWNELSPKAEEAFEWLGLIIGILTAITQAAVIIVPILKNFM</sequence>
<feature type="chain" id="PRO_5016673024" description="Secreted protein" evidence="3">
    <location>
        <begin position="26"/>
        <end position="145"/>
    </location>
</feature>
<dbReference type="AlphaFoldDB" id="A0A376CKT0"/>
<protein>
    <recommendedName>
        <fullName evidence="6">Secreted protein</fullName>
    </recommendedName>
</protein>
<evidence type="ECO:0000256" key="2">
    <source>
        <dbReference type="SAM" id="Phobius"/>
    </source>
</evidence>
<feature type="compositionally biased region" description="Polar residues" evidence="1">
    <location>
        <begin position="26"/>
        <end position="46"/>
    </location>
</feature>
<gene>
    <name evidence="4" type="ORF">NCTC11862_00154</name>
</gene>
<reference evidence="4 5" key="1">
    <citation type="submission" date="2018-06" db="EMBL/GenBank/DDBJ databases">
        <authorList>
            <consortium name="Pathogen Informatics"/>
            <person name="Doyle S."/>
        </authorList>
    </citation>
    <scope>NUCLEOTIDE SEQUENCE [LARGE SCALE GENOMIC DNA]</scope>
    <source>
        <strain evidence="4 5">NCTC11862</strain>
    </source>
</reference>
<keyword evidence="2" id="KW-1133">Transmembrane helix</keyword>
<name>A0A376CKT0_9CORY</name>
<evidence type="ECO:0000256" key="3">
    <source>
        <dbReference type="SAM" id="SignalP"/>
    </source>
</evidence>
<feature type="compositionally biased region" description="Basic and acidic residues" evidence="1">
    <location>
        <begin position="47"/>
        <end position="69"/>
    </location>
</feature>
<keyword evidence="3" id="KW-0732">Signal</keyword>
<evidence type="ECO:0000256" key="1">
    <source>
        <dbReference type="SAM" id="MobiDB-lite"/>
    </source>
</evidence>
<dbReference type="RefSeq" id="WP_018580584.1">
    <property type="nucleotide sequence ID" value="NZ_LDYD01000006.1"/>
</dbReference>
<feature type="region of interest" description="Disordered" evidence="1">
    <location>
        <begin position="26"/>
        <end position="99"/>
    </location>
</feature>
<keyword evidence="2" id="KW-0472">Membrane</keyword>
<organism evidence="4 5">
    <name type="scientific">Corynebacterium pilosum</name>
    <dbReference type="NCBI Taxonomy" id="35756"/>
    <lineage>
        <taxon>Bacteria</taxon>
        <taxon>Bacillati</taxon>
        <taxon>Actinomycetota</taxon>
        <taxon>Actinomycetes</taxon>
        <taxon>Mycobacteriales</taxon>
        <taxon>Corynebacteriaceae</taxon>
        <taxon>Corynebacterium</taxon>
    </lineage>
</organism>